<dbReference type="InterPro" id="IPR003439">
    <property type="entry name" value="ABC_transporter-like_ATP-bd"/>
</dbReference>
<dbReference type="InterPro" id="IPR003838">
    <property type="entry name" value="ABC3_permease_C"/>
</dbReference>
<gene>
    <name evidence="12" type="ORF">CIAN88_11875</name>
</gene>
<dbReference type="PROSITE" id="PS50893">
    <property type="entry name" value="ABC_TRANSPORTER_2"/>
    <property type="match status" value="1"/>
</dbReference>
<dbReference type="Pfam" id="PF00005">
    <property type="entry name" value="ABC_tran"/>
    <property type="match status" value="1"/>
</dbReference>
<keyword evidence="4 10" id="KW-0812">Transmembrane</keyword>
<dbReference type="PROSITE" id="PS00211">
    <property type="entry name" value="ABC_TRANSPORTER_1"/>
    <property type="match status" value="1"/>
</dbReference>
<dbReference type="CDD" id="cd03255">
    <property type="entry name" value="ABC_MJ0796_LolCDE_FtsE"/>
    <property type="match status" value="1"/>
</dbReference>
<evidence type="ECO:0000256" key="7">
    <source>
        <dbReference type="ARBA" id="ARBA00022989"/>
    </source>
</evidence>
<feature type="transmembrane region" description="Helical" evidence="10">
    <location>
        <begin position="754"/>
        <end position="777"/>
    </location>
</feature>
<dbReference type="InterPro" id="IPR027417">
    <property type="entry name" value="P-loop_NTPase"/>
</dbReference>
<dbReference type="PANTHER" id="PTHR42798:SF2">
    <property type="entry name" value="ABC TRANSPORTER ATP-BINDING PROTEIN MG467-RELATED"/>
    <property type="match status" value="1"/>
</dbReference>
<keyword evidence="8 10" id="KW-0472">Membrane</keyword>
<reference evidence="12 13" key="1">
    <citation type="submission" date="2014-08" db="EMBL/GenBank/DDBJ databases">
        <title>Clostridium innocuum, an unnegligible vancomycin-resistant pathogen causing extra-intestinal infections.</title>
        <authorList>
            <person name="Feng Y."/>
            <person name="Chiu C.-H."/>
        </authorList>
    </citation>
    <scope>NUCLEOTIDE SEQUENCE [LARGE SCALE GENOMIC DNA]</scope>
    <source>
        <strain evidence="12 13">AN88</strain>
    </source>
</reference>
<keyword evidence="2" id="KW-0813">Transport</keyword>
<accession>A0A099I5Z8</accession>
<organism evidence="12 13">
    <name type="scientific">Clostridium innocuum</name>
    <dbReference type="NCBI Taxonomy" id="1522"/>
    <lineage>
        <taxon>Bacteria</taxon>
        <taxon>Bacillati</taxon>
        <taxon>Bacillota</taxon>
        <taxon>Clostridia</taxon>
        <taxon>Eubacteriales</taxon>
        <taxon>Clostridiaceae</taxon>
        <taxon>Clostridium</taxon>
    </lineage>
</organism>
<dbReference type="EMBL" id="JQIF01000049">
    <property type="protein sequence ID" value="KGJ52986.1"/>
    <property type="molecule type" value="Genomic_DNA"/>
</dbReference>
<keyword evidence="6" id="KW-0067">ATP-binding</keyword>
<dbReference type="PANTHER" id="PTHR42798">
    <property type="entry name" value="LIPOPROTEIN-RELEASING SYSTEM ATP-BINDING PROTEIN LOLD"/>
    <property type="match status" value="1"/>
</dbReference>
<evidence type="ECO:0000256" key="2">
    <source>
        <dbReference type="ARBA" id="ARBA00022448"/>
    </source>
</evidence>
<dbReference type="GO" id="GO:0005886">
    <property type="term" value="C:plasma membrane"/>
    <property type="evidence" value="ECO:0007669"/>
    <property type="project" value="UniProtKB-SubCell"/>
</dbReference>
<comment type="caution">
    <text evidence="12">The sequence shown here is derived from an EMBL/GenBank/DDBJ whole genome shotgun (WGS) entry which is preliminary data.</text>
</comment>
<feature type="transmembrane region" description="Helical" evidence="10">
    <location>
        <begin position="804"/>
        <end position="826"/>
    </location>
</feature>
<evidence type="ECO:0000256" key="4">
    <source>
        <dbReference type="ARBA" id="ARBA00022692"/>
    </source>
</evidence>
<dbReference type="Pfam" id="PF02687">
    <property type="entry name" value="FtsX"/>
    <property type="match status" value="1"/>
</dbReference>
<dbReference type="SUPFAM" id="SSF52540">
    <property type="entry name" value="P-loop containing nucleoside triphosphate hydrolases"/>
    <property type="match status" value="1"/>
</dbReference>
<dbReference type="FunFam" id="3.40.50.300:FF:000032">
    <property type="entry name" value="Export ABC transporter ATP-binding protein"/>
    <property type="match status" value="1"/>
</dbReference>
<evidence type="ECO:0000256" key="9">
    <source>
        <dbReference type="ARBA" id="ARBA00038388"/>
    </source>
</evidence>
<dbReference type="SMART" id="SM00382">
    <property type="entry name" value="AAA"/>
    <property type="match status" value="1"/>
</dbReference>
<name>A0A099I5Z8_CLOIN</name>
<sequence length="836" mass="93724">MLELKHIAKTYKTTKGVRTEALKDINLRFPQRGMVFVLGKSGSGKSTLLNIIGGLDQADTGEIIINGKSSADFKQSDYDSYRNTYVGFIFQEFNLMEEYTIEKNIAMALQLQQKEASSAQIEQLLERLGLSGYATRYPNELSGGQKQRVAIARALIKEPQILMADEPTGALDSATGKEIFNTLKELSREKLVIVVSHDRESAQAYADRIIEFKDGVVESDTAPDVDEQHEVFEAIHSHLPFKDSFRLGFSCLGHKKIRMVFTILLTSFALLLLALSDAVGNFSSVNAQYKAAEELQEMYAGVRYQYLDENGNTIYTGMDTQIKDSDIHAVLKENEKQKFAKVYSWDTMPLRLGDLGIEELDSTAYSAAVDQYKLTEMDSFDTLGYKDIKGSFPKDYREMAISSYLADIILSQGIADEKGKLQFPKTYDDILQNVKLPIGDTWMRISGIVVKDTGKYESLKKVSANNIDSETYKLVREFRNIANISCNKLYVKEDFVNTVKQQKGTILDSSKHTLYLRVNEQDMGMSSLAYPAQTVTYYNGTEMVSTKSVKKDEILLTPDMLMLILGKSESFYSDAMAKKSSEEIRTALQDSAKRLIGRSVELHVQEGFGNSGELLKQQVRIAGVVMPEGKFSMEDVYQINDNMVNQELIAAYIPDTLYVSELLGSFDDTTLKPFLEQYDIGNNLYANTVATQDVKSIKDFASFATKVFFYASIALFIFAAMLMMNFIIVSISYRKKDIGILRAIGARSTDVLKIFIWEGVMLAVISYVITMIGLQLVSLITNTFAKEEIGVLISPVIITLRQPLLMLVIVTAVTFIACILPVTRIARQRPIDAIKK</sequence>
<evidence type="ECO:0000256" key="3">
    <source>
        <dbReference type="ARBA" id="ARBA00022475"/>
    </source>
</evidence>
<dbReference type="InterPro" id="IPR017871">
    <property type="entry name" value="ABC_transporter-like_CS"/>
</dbReference>
<evidence type="ECO:0000313" key="13">
    <source>
        <dbReference type="Proteomes" id="UP000030008"/>
    </source>
</evidence>
<dbReference type="Gene3D" id="3.40.50.300">
    <property type="entry name" value="P-loop containing nucleotide triphosphate hydrolases"/>
    <property type="match status" value="1"/>
</dbReference>
<evidence type="ECO:0000256" key="1">
    <source>
        <dbReference type="ARBA" id="ARBA00004429"/>
    </source>
</evidence>
<dbReference type="GO" id="GO:0098796">
    <property type="term" value="C:membrane protein complex"/>
    <property type="evidence" value="ECO:0007669"/>
    <property type="project" value="UniProtKB-ARBA"/>
</dbReference>
<dbReference type="InterPro" id="IPR017911">
    <property type="entry name" value="MacB-like_ATP-bd"/>
</dbReference>
<feature type="domain" description="ABC transporter" evidence="11">
    <location>
        <begin position="2"/>
        <end position="239"/>
    </location>
</feature>
<evidence type="ECO:0000256" key="10">
    <source>
        <dbReference type="SAM" id="Phobius"/>
    </source>
</evidence>
<keyword evidence="3" id="KW-1003">Cell membrane</keyword>
<comment type="similarity">
    <text evidence="9">Belongs to the ABC transporter superfamily. Macrolide exporter (TC 3.A.1.122) family.</text>
</comment>
<dbReference type="GO" id="GO:0016887">
    <property type="term" value="F:ATP hydrolysis activity"/>
    <property type="evidence" value="ECO:0007669"/>
    <property type="project" value="InterPro"/>
</dbReference>
<evidence type="ECO:0000256" key="8">
    <source>
        <dbReference type="ARBA" id="ARBA00023136"/>
    </source>
</evidence>
<dbReference type="GO" id="GO:0022857">
    <property type="term" value="F:transmembrane transporter activity"/>
    <property type="evidence" value="ECO:0007669"/>
    <property type="project" value="UniProtKB-ARBA"/>
</dbReference>
<keyword evidence="7 10" id="KW-1133">Transmembrane helix</keyword>
<keyword evidence="5" id="KW-0547">Nucleotide-binding</keyword>
<evidence type="ECO:0000313" key="12">
    <source>
        <dbReference type="EMBL" id="KGJ52986.1"/>
    </source>
</evidence>
<dbReference type="Proteomes" id="UP000030008">
    <property type="component" value="Unassembled WGS sequence"/>
</dbReference>
<dbReference type="RefSeq" id="WP_044905589.1">
    <property type="nucleotide sequence ID" value="NZ_JQIF01000049.1"/>
</dbReference>
<evidence type="ECO:0000256" key="5">
    <source>
        <dbReference type="ARBA" id="ARBA00022741"/>
    </source>
</evidence>
<evidence type="ECO:0000259" key="11">
    <source>
        <dbReference type="PROSITE" id="PS50893"/>
    </source>
</evidence>
<feature type="transmembrane region" description="Helical" evidence="10">
    <location>
        <begin position="707"/>
        <end position="733"/>
    </location>
</feature>
<comment type="subcellular location">
    <subcellularLocation>
        <location evidence="1">Cell inner membrane</location>
        <topology evidence="1">Multi-pass membrane protein</topology>
    </subcellularLocation>
</comment>
<evidence type="ECO:0000256" key="6">
    <source>
        <dbReference type="ARBA" id="ARBA00022840"/>
    </source>
</evidence>
<proteinExistence type="inferred from homology"/>
<dbReference type="AlphaFoldDB" id="A0A099I5Z8"/>
<dbReference type="InterPro" id="IPR003593">
    <property type="entry name" value="AAA+_ATPase"/>
</dbReference>
<protein>
    <submittedName>
        <fullName evidence="12">ABC transporter permease</fullName>
    </submittedName>
</protein>
<dbReference type="GO" id="GO:0005524">
    <property type="term" value="F:ATP binding"/>
    <property type="evidence" value="ECO:0007669"/>
    <property type="project" value="UniProtKB-KW"/>
</dbReference>